<dbReference type="Gene3D" id="3.40.30.10">
    <property type="entry name" value="Glutaredoxin"/>
    <property type="match status" value="1"/>
</dbReference>
<dbReference type="Proteomes" id="UP001501079">
    <property type="component" value="Unassembled WGS sequence"/>
</dbReference>
<keyword evidence="7" id="KW-0472">Membrane</keyword>
<dbReference type="PANTHER" id="PTHR13887">
    <property type="entry name" value="GLUTATHIONE S-TRANSFERASE KAPPA"/>
    <property type="match status" value="1"/>
</dbReference>
<evidence type="ECO:0000256" key="1">
    <source>
        <dbReference type="ARBA" id="ARBA00005791"/>
    </source>
</evidence>
<dbReference type="InterPro" id="IPR012336">
    <property type="entry name" value="Thioredoxin-like_fold"/>
</dbReference>
<dbReference type="InterPro" id="IPR036249">
    <property type="entry name" value="Thioredoxin-like_sf"/>
</dbReference>
<evidence type="ECO:0000313" key="10">
    <source>
        <dbReference type="Proteomes" id="UP001501079"/>
    </source>
</evidence>
<feature type="region of interest" description="Disordered" evidence="6">
    <location>
        <begin position="1"/>
        <end position="20"/>
    </location>
</feature>
<protein>
    <submittedName>
        <fullName evidence="9">Thioredoxin domain-containing protein</fullName>
    </submittedName>
</protein>
<dbReference type="EMBL" id="BAABBW010000006">
    <property type="protein sequence ID" value="GAA4180881.1"/>
    <property type="molecule type" value="Genomic_DNA"/>
</dbReference>
<evidence type="ECO:0000256" key="3">
    <source>
        <dbReference type="ARBA" id="ARBA00023002"/>
    </source>
</evidence>
<evidence type="ECO:0000256" key="7">
    <source>
        <dbReference type="SAM" id="Phobius"/>
    </source>
</evidence>
<proteinExistence type="inferred from homology"/>
<keyword evidence="2" id="KW-0732">Signal</keyword>
<dbReference type="Pfam" id="PF13462">
    <property type="entry name" value="Thioredoxin_4"/>
    <property type="match status" value="1"/>
</dbReference>
<comment type="caution">
    <text evidence="9">The sequence shown here is derived from an EMBL/GenBank/DDBJ whole genome shotgun (WGS) entry which is preliminary data.</text>
</comment>
<evidence type="ECO:0000256" key="5">
    <source>
        <dbReference type="ARBA" id="ARBA00023284"/>
    </source>
</evidence>
<evidence type="ECO:0000259" key="8">
    <source>
        <dbReference type="Pfam" id="PF13462"/>
    </source>
</evidence>
<evidence type="ECO:0000256" key="6">
    <source>
        <dbReference type="SAM" id="MobiDB-lite"/>
    </source>
</evidence>
<dbReference type="SUPFAM" id="SSF52833">
    <property type="entry name" value="Thioredoxin-like"/>
    <property type="match status" value="1"/>
</dbReference>
<keyword evidence="7" id="KW-1133">Transmembrane helix</keyword>
<name>A0ABP8AB15_9MICO</name>
<gene>
    <name evidence="9" type="ORF">GCM10022287_35320</name>
</gene>
<evidence type="ECO:0000256" key="4">
    <source>
        <dbReference type="ARBA" id="ARBA00023157"/>
    </source>
</evidence>
<keyword evidence="7" id="KW-0812">Transmembrane</keyword>
<sequence>MTNPERQTKAQRQNAAREKARIMREEAKRKQRRNRFIVQGSIGVAIIAVIAIVVLVVVNVSKPTSNAGPKNMISDGFLLTSTTQYVATPAIPHNGKPTPTTQPDDGKAHITLYQDLQCPYCDQFEEANDEQLSQWLDAGTATLEIHPISFLDSSSSGNKYSTRAANALACVANYDPQDFFAVNKALYDDQPEEGTNGRTDAQIIATLKSGGASGTRISDCVKNQTFVGWVGKATNRAMHGTSVPNSSLTQVTGTPTIIVNGKQYPSSTANNLTDPTIFANFVKSTVSGWSPTAASASPTPTPAG</sequence>
<comment type="similarity">
    <text evidence="1">Belongs to the thioredoxin family. DsbA subfamily.</text>
</comment>
<keyword evidence="4" id="KW-1015">Disulfide bond</keyword>
<evidence type="ECO:0000313" key="9">
    <source>
        <dbReference type="EMBL" id="GAA4180881.1"/>
    </source>
</evidence>
<dbReference type="RefSeq" id="WP_344756944.1">
    <property type="nucleotide sequence ID" value="NZ_BAABBW010000006.1"/>
</dbReference>
<reference evidence="10" key="1">
    <citation type="journal article" date="2019" name="Int. J. Syst. Evol. Microbiol.">
        <title>The Global Catalogue of Microorganisms (GCM) 10K type strain sequencing project: providing services to taxonomists for standard genome sequencing and annotation.</title>
        <authorList>
            <consortium name="The Broad Institute Genomics Platform"/>
            <consortium name="The Broad Institute Genome Sequencing Center for Infectious Disease"/>
            <person name="Wu L."/>
            <person name="Ma J."/>
        </authorList>
    </citation>
    <scope>NUCLEOTIDE SEQUENCE [LARGE SCALE GENOMIC DNA]</scope>
    <source>
        <strain evidence="10">JCM 17591</strain>
    </source>
</reference>
<keyword evidence="10" id="KW-1185">Reference proteome</keyword>
<evidence type="ECO:0000256" key="2">
    <source>
        <dbReference type="ARBA" id="ARBA00022729"/>
    </source>
</evidence>
<feature type="compositionally biased region" description="Polar residues" evidence="6">
    <location>
        <begin position="1"/>
        <end position="14"/>
    </location>
</feature>
<dbReference type="PANTHER" id="PTHR13887:SF14">
    <property type="entry name" value="DISULFIDE BOND FORMATION PROTEIN D"/>
    <property type="match status" value="1"/>
</dbReference>
<feature type="domain" description="Thioredoxin-like fold" evidence="8">
    <location>
        <begin position="107"/>
        <end position="269"/>
    </location>
</feature>
<feature type="transmembrane region" description="Helical" evidence="7">
    <location>
        <begin position="36"/>
        <end position="58"/>
    </location>
</feature>
<keyword evidence="3" id="KW-0560">Oxidoreductase</keyword>
<keyword evidence="5" id="KW-0676">Redox-active center</keyword>
<organism evidence="9 10">
    <name type="scientific">Gryllotalpicola koreensis</name>
    <dbReference type="NCBI Taxonomy" id="993086"/>
    <lineage>
        <taxon>Bacteria</taxon>
        <taxon>Bacillati</taxon>
        <taxon>Actinomycetota</taxon>
        <taxon>Actinomycetes</taxon>
        <taxon>Micrococcales</taxon>
        <taxon>Microbacteriaceae</taxon>
        <taxon>Gryllotalpicola</taxon>
    </lineage>
</organism>
<accession>A0ABP8AB15</accession>